<evidence type="ECO:0000313" key="2">
    <source>
        <dbReference type="Proteomes" id="UP000229976"/>
    </source>
</evidence>
<organism evidence="1 2">
    <name type="scientific">Candidatus Nealsonbacteria bacterium CG23_combo_of_CG06-09_8_20_14_all_39_17</name>
    <dbReference type="NCBI Taxonomy" id="1974722"/>
    <lineage>
        <taxon>Bacteria</taxon>
        <taxon>Candidatus Nealsoniibacteriota</taxon>
    </lineage>
</organism>
<dbReference type="Pfam" id="PF09970">
    <property type="entry name" value="DUF2204"/>
    <property type="match status" value="1"/>
</dbReference>
<gene>
    <name evidence="1" type="ORF">COX37_01290</name>
</gene>
<dbReference type="InterPro" id="IPR018700">
    <property type="entry name" value="DUF2204"/>
</dbReference>
<accession>A0A2G9YUT4</accession>
<sequence>MTAKEFTVEELLDQIAEILEGLKIPYAVTGGMAVAVWGNPRFTADIDIIVEMNSLKITPLAKALLAIDKDVYISEEAMGEALERKGEFNFIHPQTGLKVDFWVKNDAYDRLKIERAIPKKIDKQKIFFISPEDLILSKLFWYKEGESSKHLEDIKTVFNNPKLKLDLDYIKKWAGQQSTTEILEKLLNK</sequence>
<dbReference type="InterPro" id="IPR043519">
    <property type="entry name" value="NT_sf"/>
</dbReference>
<name>A0A2G9YUT4_9BACT</name>
<reference evidence="1 2" key="1">
    <citation type="submission" date="2017-09" db="EMBL/GenBank/DDBJ databases">
        <title>Depth-based differentiation of microbial function through sediment-hosted aquifers and enrichment of novel symbionts in the deep terrestrial subsurface.</title>
        <authorList>
            <person name="Probst A.J."/>
            <person name="Ladd B."/>
            <person name="Jarett J.K."/>
            <person name="Geller-Mcgrath D.E."/>
            <person name="Sieber C.M."/>
            <person name="Emerson J.B."/>
            <person name="Anantharaman K."/>
            <person name="Thomas B.C."/>
            <person name="Malmstrom R."/>
            <person name="Stieglmeier M."/>
            <person name="Klingl A."/>
            <person name="Woyke T."/>
            <person name="Ryan C.M."/>
            <person name="Banfield J.F."/>
        </authorList>
    </citation>
    <scope>NUCLEOTIDE SEQUENCE [LARGE SCALE GENOMIC DNA]</scope>
    <source>
        <strain evidence="1">CG23_combo_of_CG06-09_8_20_14_all_39_17</strain>
    </source>
</reference>
<dbReference type="Gene3D" id="3.30.460.40">
    <property type="match status" value="1"/>
</dbReference>
<protein>
    <submittedName>
        <fullName evidence="1">Uncharacterized protein</fullName>
    </submittedName>
</protein>
<dbReference type="AlphaFoldDB" id="A0A2G9YUT4"/>
<dbReference type="SUPFAM" id="SSF81301">
    <property type="entry name" value="Nucleotidyltransferase"/>
    <property type="match status" value="1"/>
</dbReference>
<dbReference type="Proteomes" id="UP000229976">
    <property type="component" value="Unassembled WGS sequence"/>
</dbReference>
<proteinExistence type="predicted"/>
<dbReference type="EMBL" id="PCRO01000016">
    <property type="protein sequence ID" value="PIP22939.1"/>
    <property type="molecule type" value="Genomic_DNA"/>
</dbReference>
<evidence type="ECO:0000313" key="1">
    <source>
        <dbReference type="EMBL" id="PIP22939.1"/>
    </source>
</evidence>
<comment type="caution">
    <text evidence="1">The sequence shown here is derived from an EMBL/GenBank/DDBJ whole genome shotgun (WGS) entry which is preliminary data.</text>
</comment>